<feature type="transmembrane region" description="Helical" evidence="1">
    <location>
        <begin position="89"/>
        <end position="111"/>
    </location>
</feature>
<proteinExistence type="predicted"/>
<evidence type="ECO:0000313" key="3">
    <source>
        <dbReference type="Proteomes" id="UP000077875"/>
    </source>
</evidence>
<sequence>MLDRFADLYEWMKSHGYVDALFAWVARLVLVGALFSAGTRYVNTPSGWLVIAVALTLFVLLFMQSIDGIAYLIKKWKLFSATPARLKQYLAGALGLAISAGVALVAGRLVLRLATG</sequence>
<organism evidence="2 3">
    <name type="scientific">Halotalea alkalilenta</name>
    <dbReference type="NCBI Taxonomy" id="376489"/>
    <lineage>
        <taxon>Bacteria</taxon>
        <taxon>Pseudomonadati</taxon>
        <taxon>Pseudomonadota</taxon>
        <taxon>Gammaproteobacteria</taxon>
        <taxon>Oceanospirillales</taxon>
        <taxon>Halomonadaceae</taxon>
        <taxon>Halotalea</taxon>
    </lineage>
</organism>
<dbReference type="EMBL" id="CP015243">
    <property type="protein sequence ID" value="ANF56595.1"/>
    <property type="molecule type" value="Genomic_DNA"/>
</dbReference>
<dbReference type="RefSeq" id="WP_064121573.1">
    <property type="nucleotide sequence ID" value="NZ_CP015243.1"/>
</dbReference>
<accession>A0A172YC61</accession>
<name>A0A172YC61_9GAMM</name>
<keyword evidence="1" id="KW-0472">Membrane</keyword>
<dbReference type="AlphaFoldDB" id="A0A172YC61"/>
<dbReference type="Proteomes" id="UP000077875">
    <property type="component" value="Chromosome"/>
</dbReference>
<feature type="transmembrane region" description="Helical" evidence="1">
    <location>
        <begin position="21"/>
        <end position="42"/>
    </location>
</feature>
<reference evidence="2 3" key="1">
    <citation type="submission" date="2016-04" db="EMBL/GenBank/DDBJ databases">
        <title>Complete Genome Sequence of Halotalea alkalilenta IHB B 13600.</title>
        <authorList>
            <person name="Swarnkar M.K."/>
            <person name="Sharma A."/>
            <person name="Kaushal K."/>
            <person name="Soni R."/>
            <person name="Rana S."/>
            <person name="Singh A.K."/>
            <person name="Gulati A."/>
        </authorList>
    </citation>
    <scope>NUCLEOTIDE SEQUENCE [LARGE SCALE GENOMIC DNA]</scope>
    <source>
        <strain evidence="2 3">IHB B 13600</strain>
    </source>
</reference>
<evidence type="ECO:0000256" key="1">
    <source>
        <dbReference type="SAM" id="Phobius"/>
    </source>
</evidence>
<gene>
    <name evidence="2" type="ORF">A5892_03180</name>
</gene>
<keyword evidence="3" id="KW-1185">Reference proteome</keyword>
<protein>
    <submittedName>
        <fullName evidence="2">Uncharacterized protein</fullName>
    </submittedName>
</protein>
<keyword evidence="1" id="KW-0812">Transmembrane</keyword>
<dbReference type="STRING" id="376489.A5892_03180"/>
<dbReference type="KEGG" id="haa:A5892_03180"/>
<keyword evidence="1" id="KW-1133">Transmembrane helix</keyword>
<evidence type="ECO:0000313" key="2">
    <source>
        <dbReference type="EMBL" id="ANF56595.1"/>
    </source>
</evidence>
<feature type="transmembrane region" description="Helical" evidence="1">
    <location>
        <begin position="48"/>
        <end position="73"/>
    </location>
</feature>